<organism evidence="4 5">
    <name type="scientific">Antarcticimicrobium luteum</name>
    <dbReference type="NCBI Taxonomy" id="2547397"/>
    <lineage>
        <taxon>Bacteria</taxon>
        <taxon>Pseudomonadati</taxon>
        <taxon>Pseudomonadota</taxon>
        <taxon>Alphaproteobacteria</taxon>
        <taxon>Rhodobacterales</taxon>
        <taxon>Paracoccaceae</taxon>
        <taxon>Antarcticimicrobium</taxon>
    </lineage>
</organism>
<evidence type="ECO:0000256" key="2">
    <source>
        <dbReference type="PROSITE-ProRule" id="PRU00110"/>
    </source>
</evidence>
<keyword evidence="2" id="KW-0597">Phosphoprotein</keyword>
<evidence type="ECO:0000259" key="3">
    <source>
        <dbReference type="PROSITE" id="PS50894"/>
    </source>
</evidence>
<dbReference type="PROSITE" id="PS50894">
    <property type="entry name" value="HPT"/>
    <property type="match status" value="1"/>
</dbReference>
<gene>
    <name evidence="4" type="ORF">E1832_07430</name>
</gene>
<keyword evidence="1" id="KW-0902">Two-component regulatory system</keyword>
<keyword evidence="5" id="KW-1185">Reference proteome</keyword>
<dbReference type="GO" id="GO:0004672">
    <property type="term" value="F:protein kinase activity"/>
    <property type="evidence" value="ECO:0007669"/>
    <property type="project" value="UniProtKB-ARBA"/>
</dbReference>
<dbReference type="Proteomes" id="UP000295301">
    <property type="component" value="Unassembled WGS sequence"/>
</dbReference>
<dbReference type="Pfam" id="PF01627">
    <property type="entry name" value="Hpt"/>
    <property type="match status" value="1"/>
</dbReference>
<reference evidence="4 5" key="1">
    <citation type="submission" date="2019-03" db="EMBL/GenBank/DDBJ databases">
        <title>Ruegeria lutea sp. nov., a novel strain, isolated from marine sediment, the Masan Bay, South Korea.</title>
        <authorList>
            <person name="Kim J."/>
            <person name="Kim D.-Y."/>
            <person name="Lee S.-S."/>
        </authorList>
    </citation>
    <scope>NUCLEOTIDE SEQUENCE [LARGE SCALE GENOMIC DNA]</scope>
    <source>
        <strain evidence="4 5">318-1</strain>
    </source>
</reference>
<dbReference type="InterPro" id="IPR008207">
    <property type="entry name" value="Sig_transdc_His_kin_Hpt_dom"/>
</dbReference>
<proteinExistence type="predicted"/>
<sequence>MVQGLDADKAAQLNAGLARIRERFVQSLSDRIDAFYELLGDLRDPGSWQDACAEIRASAHKLHGICASVGFSKIGQNAAQVEYLIDGLGPTLRERDIDEVRSLLNLLLDEMEQHLDAA</sequence>
<evidence type="ECO:0000313" key="4">
    <source>
        <dbReference type="EMBL" id="TDK50231.1"/>
    </source>
</evidence>
<protein>
    <recommendedName>
        <fullName evidence="3">HPt domain-containing protein</fullName>
    </recommendedName>
</protein>
<dbReference type="SUPFAM" id="SSF47226">
    <property type="entry name" value="Histidine-containing phosphotransfer domain, HPT domain"/>
    <property type="match status" value="1"/>
</dbReference>
<dbReference type="OrthoDB" id="7889027at2"/>
<dbReference type="EMBL" id="SMUV01000058">
    <property type="protein sequence ID" value="TDK50231.1"/>
    <property type="molecule type" value="Genomic_DNA"/>
</dbReference>
<dbReference type="AlphaFoldDB" id="A0A4R5VD88"/>
<name>A0A4R5VD88_9RHOB</name>
<accession>A0A4R5VD88</accession>
<evidence type="ECO:0000256" key="1">
    <source>
        <dbReference type="ARBA" id="ARBA00023012"/>
    </source>
</evidence>
<feature type="domain" description="HPt" evidence="3">
    <location>
        <begin position="13"/>
        <end position="118"/>
    </location>
</feature>
<feature type="modified residue" description="Phosphohistidine" evidence="2">
    <location>
        <position position="60"/>
    </location>
</feature>
<dbReference type="Gene3D" id="1.20.120.160">
    <property type="entry name" value="HPT domain"/>
    <property type="match status" value="1"/>
</dbReference>
<dbReference type="GO" id="GO:0000160">
    <property type="term" value="P:phosphorelay signal transduction system"/>
    <property type="evidence" value="ECO:0007669"/>
    <property type="project" value="UniProtKB-KW"/>
</dbReference>
<dbReference type="InterPro" id="IPR036641">
    <property type="entry name" value="HPT_dom_sf"/>
</dbReference>
<dbReference type="CDD" id="cd00088">
    <property type="entry name" value="HPT"/>
    <property type="match status" value="1"/>
</dbReference>
<comment type="caution">
    <text evidence="4">The sequence shown here is derived from an EMBL/GenBank/DDBJ whole genome shotgun (WGS) entry which is preliminary data.</text>
</comment>
<evidence type="ECO:0000313" key="5">
    <source>
        <dbReference type="Proteomes" id="UP000295301"/>
    </source>
</evidence>